<sequence>MEAIGSRKLIRTFRHHLVRDKLPEDIAPLIFSPLYLKLYKEQIQNITRARSMKAYPYGSDSDGRCEWETSRDVSPENNDYSDDGDAVKTASASLHTIPSIENDDGVIVDDLPQLHVSEGEAIEPSTWTEAQEPVIRKLQAETNSQAQTGKKHNTAGTDNKWRIEHQPPTSSGSQSPAEKSCCQPVLGQIEGHIRGKENSSFLDRKVGGLPIDQAPCVRLFSDLMLSTTIMTPAPEEDCVHQVEALLRNIDECGADRSTNLDSGCKDTRRRKKKRKQREGAKREHGGNTATNEDTSKGADASRITKAPSPPRGRTPKLLADENRRQACKLAKPLVAKNVPSRPAPVRKATPANKVRRRVVHKEIKPPTFYQRLRSGTPRGVIKQQDKPFKDILGTEGSGGRVETRSGSSQGTRQCHIEPTLPGLDLLRNLLRNSNRQGGN</sequence>
<dbReference type="Proteomes" id="UP001305414">
    <property type="component" value="Unassembled WGS sequence"/>
</dbReference>
<gene>
    <name evidence="2" type="ORF">RRF57_011234</name>
</gene>
<evidence type="ECO:0000313" key="2">
    <source>
        <dbReference type="EMBL" id="KAK5635522.1"/>
    </source>
</evidence>
<name>A0AAN7Z9K7_9PEZI</name>
<accession>A0AAN7Z9K7</accession>
<evidence type="ECO:0000313" key="3">
    <source>
        <dbReference type="Proteomes" id="UP001305414"/>
    </source>
</evidence>
<proteinExistence type="predicted"/>
<organism evidence="2 3">
    <name type="scientific">Xylaria bambusicola</name>
    <dbReference type="NCBI Taxonomy" id="326684"/>
    <lineage>
        <taxon>Eukaryota</taxon>
        <taxon>Fungi</taxon>
        <taxon>Dikarya</taxon>
        <taxon>Ascomycota</taxon>
        <taxon>Pezizomycotina</taxon>
        <taxon>Sordariomycetes</taxon>
        <taxon>Xylariomycetidae</taxon>
        <taxon>Xylariales</taxon>
        <taxon>Xylariaceae</taxon>
        <taxon>Xylaria</taxon>
    </lineage>
</organism>
<feature type="compositionally biased region" description="Polar residues" evidence="1">
    <location>
        <begin position="167"/>
        <end position="177"/>
    </location>
</feature>
<comment type="caution">
    <text evidence="2">The sequence shown here is derived from an EMBL/GenBank/DDBJ whole genome shotgun (WGS) entry which is preliminary data.</text>
</comment>
<feature type="region of interest" description="Disordered" evidence="1">
    <location>
        <begin position="394"/>
        <end position="416"/>
    </location>
</feature>
<evidence type="ECO:0000256" key="1">
    <source>
        <dbReference type="SAM" id="MobiDB-lite"/>
    </source>
</evidence>
<reference evidence="2 3" key="1">
    <citation type="submission" date="2023-10" db="EMBL/GenBank/DDBJ databases">
        <title>Draft genome sequence of Xylaria bambusicola isolate GMP-LS, the root and basal stem rot pathogen of sugarcane in Indonesia.</title>
        <authorList>
            <person name="Selvaraj P."/>
            <person name="Muralishankar V."/>
            <person name="Muruganantham S."/>
            <person name="Sp S."/>
            <person name="Haryani S."/>
            <person name="Lau K.J.X."/>
            <person name="Naqvi N.I."/>
        </authorList>
    </citation>
    <scope>NUCLEOTIDE SEQUENCE [LARGE SCALE GENOMIC DNA]</scope>
    <source>
        <strain evidence="2">GMP-LS</strain>
    </source>
</reference>
<feature type="compositionally biased region" description="Basic residues" evidence="1">
    <location>
        <begin position="267"/>
        <end position="276"/>
    </location>
</feature>
<dbReference type="AlphaFoldDB" id="A0AAN7Z9K7"/>
<feature type="region of interest" description="Disordered" evidence="1">
    <location>
        <begin position="256"/>
        <end position="350"/>
    </location>
</feature>
<dbReference type="EMBL" id="JAWHQM010000054">
    <property type="protein sequence ID" value="KAK5635522.1"/>
    <property type="molecule type" value="Genomic_DNA"/>
</dbReference>
<protein>
    <submittedName>
        <fullName evidence="2">Uncharacterized protein</fullName>
    </submittedName>
</protein>
<feature type="region of interest" description="Disordered" evidence="1">
    <location>
        <begin position="142"/>
        <end position="182"/>
    </location>
</feature>
<feature type="region of interest" description="Disordered" evidence="1">
    <location>
        <begin position="55"/>
        <end position="82"/>
    </location>
</feature>
<feature type="compositionally biased region" description="Basic and acidic residues" evidence="1">
    <location>
        <begin position="61"/>
        <end position="74"/>
    </location>
</feature>
<keyword evidence="3" id="KW-1185">Reference proteome</keyword>